<comment type="caution">
    <text evidence="3">The sequence shown here is derived from an EMBL/GenBank/DDBJ whole genome shotgun (WGS) entry which is preliminary data.</text>
</comment>
<dbReference type="Pfam" id="PF20209">
    <property type="entry name" value="DUF6570"/>
    <property type="match status" value="1"/>
</dbReference>
<dbReference type="EMBL" id="JABBWK010000108">
    <property type="protein sequence ID" value="KAG1893083.1"/>
    <property type="molecule type" value="Genomic_DNA"/>
</dbReference>
<evidence type="ECO:0000313" key="4">
    <source>
        <dbReference type="Proteomes" id="UP001195769"/>
    </source>
</evidence>
<feature type="domain" description="DUF6570" evidence="2">
    <location>
        <begin position="222"/>
        <end position="342"/>
    </location>
</feature>
<dbReference type="InterPro" id="IPR046700">
    <property type="entry name" value="DUF6570"/>
</dbReference>
<feature type="domain" description="Helitron helicase-like" evidence="1">
    <location>
        <begin position="479"/>
        <end position="649"/>
    </location>
</feature>
<protein>
    <recommendedName>
        <fullName evidence="5">Helitron helicase-like domain-containing protein</fullName>
    </recommendedName>
</protein>
<reference evidence="3" key="1">
    <citation type="journal article" date="2020" name="New Phytol.">
        <title>Comparative genomics reveals dynamic genome evolution in host specialist ectomycorrhizal fungi.</title>
        <authorList>
            <person name="Lofgren L.A."/>
            <person name="Nguyen N.H."/>
            <person name="Vilgalys R."/>
            <person name="Ruytinx J."/>
            <person name="Liao H.L."/>
            <person name="Branco S."/>
            <person name="Kuo A."/>
            <person name="LaButti K."/>
            <person name="Lipzen A."/>
            <person name="Andreopoulos W."/>
            <person name="Pangilinan J."/>
            <person name="Riley R."/>
            <person name="Hundley H."/>
            <person name="Na H."/>
            <person name="Barry K."/>
            <person name="Grigoriev I.V."/>
            <person name="Stajich J.E."/>
            <person name="Kennedy P.G."/>
        </authorList>
    </citation>
    <scope>NUCLEOTIDE SEQUENCE</scope>
    <source>
        <strain evidence="3">FC203</strain>
    </source>
</reference>
<evidence type="ECO:0000259" key="1">
    <source>
        <dbReference type="Pfam" id="PF14214"/>
    </source>
</evidence>
<gene>
    <name evidence="3" type="ORF">F5891DRAFT_1131379</name>
</gene>
<dbReference type="GeneID" id="64658958"/>
<keyword evidence="4" id="KW-1185">Reference proteome</keyword>
<evidence type="ECO:0000259" key="2">
    <source>
        <dbReference type="Pfam" id="PF20209"/>
    </source>
</evidence>
<evidence type="ECO:0008006" key="5">
    <source>
        <dbReference type="Google" id="ProtNLM"/>
    </source>
</evidence>
<sequence>MASASSSALNQASSRPPPVSLVVSDRELVDDGMSVVSSCVLRKCFGFSEVSRERVSLRNQYPAGSLLPVVAPNLRLIVEHFPTFNREQYAEIARAHSIYVSSADRKDHVRDLLRVHDGHVTDDPHFPTVLSFDDKSDIIREWQQKMSPESLKRELRSVEAAKIPLHLLRNDCLPEHTLPCTYDLELYGRAILYAKGLTSCWSLSEMYMCSSCHSALISKCPRQPVNSLANFQYYGHERLSPEIREAFSSASIYDLMLITHFYTYKSSLTQFWSAEEASQRYNKGNVAIRPQSSTELYNLLPPNRGELRDAMCVIFSETVKKLKPVLLIDFLITHNPWYQHNNMDALFDEADFDADTGVPHALAICHLPTEDQASPDAGFNSRDTHDTHGSDGGDLVMEPVGREKMKLHALAYVLDRKKFLLSRTGSKFVADSDPGLMSYLFPHLDPWDIGGFFHSGRTKQQHLSMQAQVRNLLRQDDSPFRNDPQFAFICWNMIQKREVSRNTTFRIGLSAQRGLAKELTDIAPSLTSLADKWSHSVDQKPSTTAEKKAVRILRRLQASTRSIRSLMKKFSTPALFVTLNPHDLTSIELADWSMMSSFERAKIVASRPDAAAIAFDLQIRAFIDIILKYKHGPAYYGMVEAQGWGTLHCNPSPQALRERMANEEGFQGKICELPNDTTCVFETSSDEMDPRLELPPQIADLDDQSFAYKFQAFLTRLAIECNWHHIRAGEKRGDHNCRMRLDGSLQAVTSIDVESGSIEVNNYTDLILFLLQSNTDTAKAAVFYITEYITKGNLPMYTGLQALEYATKMHEQKFEVEENVGAERINRSLITKSEISHQQVMSYLTVKWYELDQDMESLPIDDGLVSEDHQEINSELI</sequence>
<proteinExistence type="predicted"/>
<dbReference type="RefSeq" id="XP_041218659.1">
    <property type="nucleotide sequence ID" value="XM_041364660.1"/>
</dbReference>
<evidence type="ECO:0000313" key="3">
    <source>
        <dbReference type="EMBL" id="KAG1893083.1"/>
    </source>
</evidence>
<dbReference type="AlphaFoldDB" id="A0AAD4HDZ6"/>
<name>A0AAD4HDZ6_9AGAM</name>
<dbReference type="Pfam" id="PF14214">
    <property type="entry name" value="Helitron_like_N"/>
    <property type="match status" value="1"/>
</dbReference>
<organism evidence="3 4">
    <name type="scientific">Suillus fuscotomentosus</name>
    <dbReference type="NCBI Taxonomy" id="1912939"/>
    <lineage>
        <taxon>Eukaryota</taxon>
        <taxon>Fungi</taxon>
        <taxon>Dikarya</taxon>
        <taxon>Basidiomycota</taxon>
        <taxon>Agaricomycotina</taxon>
        <taxon>Agaricomycetes</taxon>
        <taxon>Agaricomycetidae</taxon>
        <taxon>Boletales</taxon>
        <taxon>Suillineae</taxon>
        <taxon>Suillaceae</taxon>
        <taxon>Suillus</taxon>
    </lineage>
</organism>
<dbReference type="InterPro" id="IPR025476">
    <property type="entry name" value="Helitron_helicase-like"/>
</dbReference>
<accession>A0AAD4HDZ6</accession>
<dbReference type="Proteomes" id="UP001195769">
    <property type="component" value="Unassembled WGS sequence"/>
</dbReference>